<evidence type="ECO:0000313" key="3">
    <source>
        <dbReference type="Proteomes" id="UP001234581"/>
    </source>
</evidence>
<feature type="compositionally biased region" description="Polar residues" evidence="1">
    <location>
        <begin position="22"/>
        <end position="36"/>
    </location>
</feature>
<feature type="region of interest" description="Disordered" evidence="1">
    <location>
        <begin position="1"/>
        <end position="98"/>
    </location>
</feature>
<dbReference type="Proteomes" id="UP001234581">
    <property type="component" value="Unassembled WGS sequence"/>
</dbReference>
<proteinExistence type="predicted"/>
<feature type="compositionally biased region" description="Pro residues" evidence="1">
    <location>
        <begin position="139"/>
        <end position="150"/>
    </location>
</feature>
<organism evidence="2 3">
    <name type="scientific">Lichtheimia ornata</name>
    <dbReference type="NCBI Taxonomy" id="688661"/>
    <lineage>
        <taxon>Eukaryota</taxon>
        <taxon>Fungi</taxon>
        <taxon>Fungi incertae sedis</taxon>
        <taxon>Mucoromycota</taxon>
        <taxon>Mucoromycotina</taxon>
        <taxon>Mucoromycetes</taxon>
        <taxon>Mucorales</taxon>
        <taxon>Lichtheimiaceae</taxon>
        <taxon>Lichtheimia</taxon>
    </lineage>
</organism>
<comment type="caution">
    <text evidence="2">The sequence shown here is derived from an EMBL/GenBank/DDBJ whole genome shotgun (WGS) entry which is preliminary data.</text>
</comment>
<accession>A0AAD7V3S8</accession>
<reference evidence="2 3" key="1">
    <citation type="submission" date="2023-03" db="EMBL/GenBank/DDBJ databases">
        <title>Genome sequence of Lichtheimia ornata CBS 291.66.</title>
        <authorList>
            <person name="Mohabir J.T."/>
            <person name="Shea T.P."/>
            <person name="Kurbessoian T."/>
            <person name="Berby B."/>
            <person name="Fontaine J."/>
            <person name="Livny J."/>
            <person name="Gnirke A."/>
            <person name="Stajich J.E."/>
            <person name="Cuomo C.A."/>
        </authorList>
    </citation>
    <scope>NUCLEOTIDE SEQUENCE [LARGE SCALE GENOMIC DNA]</scope>
    <source>
        <strain evidence="2">CBS 291.66</strain>
    </source>
</reference>
<sequence>MFGKSSSKVNQWLERRRPQSAYYPSSSSTKLQISPDNQDESCKNGSTAHSNATLARRAFSLQQHGSGHSNRVASPSQNETSSSSNNNNHPLSIPTRHTSKFYKLDPELQARVDNVLESDQLKQLMDRLQQQKKTQRQSQPPPAVPPHYVC</sequence>
<name>A0AAD7V3S8_9FUNG</name>
<evidence type="ECO:0000256" key="1">
    <source>
        <dbReference type="SAM" id="MobiDB-lite"/>
    </source>
</evidence>
<dbReference type="RefSeq" id="XP_058343425.1">
    <property type="nucleotide sequence ID" value="XM_058485902.1"/>
</dbReference>
<protein>
    <submittedName>
        <fullName evidence="2">Uncharacterized protein</fullName>
    </submittedName>
</protein>
<feature type="region of interest" description="Disordered" evidence="1">
    <location>
        <begin position="123"/>
        <end position="150"/>
    </location>
</feature>
<dbReference type="AlphaFoldDB" id="A0AAD7V3S8"/>
<feature type="compositionally biased region" description="Polar residues" evidence="1">
    <location>
        <begin position="43"/>
        <end position="53"/>
    </location>
</feature>
<dbReference type="EMBL" id="JARTCD010000024">
    <property type="protein sequence ID" value="KAJ8658512.1"/>
    <property type="molecule type" value="Genomic_DNA"/>
</dbReference>
<feature type="compositionally biased region" description="Polar residues" evidence="1">
    <location>
        <begin position="1"/>
        <end position="10"/>
    </location>
</feature>
<evidence type="ECO:0000313" key="2">
    <source>
        <dbReference type="EMBL" id="KAJ8658512.1"/>
    </source>
</evidence>
<dbReference type="GeneID" id="83213277"/>
<keyword evidence="3" id="KW-1185">Reference proteome</keyword>
<feature type="compositionally biased region" description="Polar residues" evidence="1">
    <location>
        <begin position="60"/>
        <end position="80"/>
    </location>
</feature>
<gene>
    <name evidence="2" type="ORF">O0I10_005865</name>
</gene>